<reference evidence="2" key="1">
    <citation type="journal article" date="2019" name="Int. J. Syst. Evol. Microbiol.">
        <title>The Global Catalogue of Microorganisms (GCM) 10K type strain sequencing project: providing services to taxonomists for standard genome sequencing and annotation.</title>
        <authorList>
            <consortium name="The Broad Institute Genomics Platform"/>
            <consortium name="The Broad Institute Genome Sequencing Center for Infectious Disease"/>
            <person name="Wu L."/>
            <person name="Ma J."/>
        </authorList>
    </citation>
    <scope>NUCLEOTIDE SEQUENCE [LARGE SCALE GENOMIC DNA]</scope>
    <source>
        <strain evidence="2">CGMCC 4.7643</strain>
    </source>
</reference>
<keyword evidence="2" id="KW-1185">Reference proteome</keyword>
<dbReference type="InterPro" id="IPR034660">
    <property type="entry name" value="DinB/YfiT-like"/>
</dbReference>
<evidence type="ECO:0000313" key="1">
    <source>
        <dbReference type="EMBL" id="MFD2460231.1"/>
    </source>
</evidence>
<proteinExistence type="predicted"/>
<dbReference type="Pfam" id="PF04978">
    <property type="entry name" value="MST"/>
    <property type="match status" value="1"/>
</dbReference>
<comment type="caution">
    <text evidence="1">The sequence shown here is derived from an EMBL/GenBank/DDBJ whole genome shotgun (WGS) entry which is preliminary data.</text>
</comment>
<dbReference type="RefSeq" id="WP_378214314.1">
    <property type="nucleotide sequence ID" value="NZ_BAABHG010000009.1"/>
</dbReference>
<sequence length="177" mass="20108">MPEANQPARVGGERVDPSCVADEPTSLTEYLEWQRRTFELKCAGLSQAQLSTLSVPPSGMSLHGLLRHLTSVERWWFRQQFAGEDLPILYYSDDDPNQDFERLDGDVEAAFALWRAECERSREIVAAAGSLERTGTRRGTGEPFTLRWLMLRMIAEYARHLGHADLLRERIDGEVGE</sequence>
<evidence type="ECO:0000313" key="2">
    <source>
        <dbReference type="Proteomes" id="UP001597419"/>
    </source>
</evidence>
<dbReference type="EMBL" id="JBHUKU010000008">
    <property type="protein sequence ID" value="MFD2460231.1"/>
    <property type="molecule type" value="Genomic_DNA"/>
</dbReference>
<accession>A0ABW5GFB8</accession>
<protein>
    <submittedName>
        <fullName evidence="1">DinB family protein</fullName>
    </submittedName>
</protein>
<dbReference type="SUPFAM" id="SSF109854">
    <property type="entry name" value="DinB/YfiT-like putative metalloenzymes"/>
    <property type="match status" value="1"/>
</dbReference>
<dbReference type="InterPro" id="IPR007061">
    <property type="entry name" value="MST-like"/>
</dbReference>
<dbReference type="Gene3D" id="1.20.120.450">
    <property type="entry name" value="dinb family like domain"/>
    <property type="match status" value="1"/>
</dbReference>
<dbReference type="Proteomes" id="UP001597419">
    <property type="component" value="Unassembled WGS sequence"/>
</dbReference>
<organism evidence="1 2">
    <name type="scientific">Amycolatopsis samaneae</name>
    <dbReference type="NCBI Taxonomy" id="664691"/>
    <lineage>
        <taxon>Bacteria</taxon>
        <taxon>Bacillati</taxon>
        <taxon>Actinomycetota</taxon>
        <taxon>Actinomycetes</taxon>
        <taxon>Pseudonocardiales</taxon>
        <taxon>Pseudonocardiaceae</taxon>
        <taxon>Amycolatopsis</taxon>
    </lineage>
</organism>
<name>A0ABW5GFB8_9PSEU</name>
<gene>
    <name evidence="1" type="ORF">ACFSYJ_16590</name>
</gene>